<gene>
    <name evidence="7" type="primary">spd1</name>
    <name evidence="7" type="ORF">SOMG_02429</name>
</gene>
<evidence type="ECO:0000256" key="3">
    <source>
        <dbReference type="ARBA" id="ARBA00005459"/>
    </source>
</evidence>
<evidence type="ECO:0000256" key="5">
    <source>
        <dbReference type="ARBA" id="ARBA00023242"/>
    </source>
</evidence>
<feature type="compositionally biased region" description="Basic and acidic residues" evidence="6">
    <location>
        <begin position="12"/>
        <end position="25"/>
    </location>
</feature>
<accession>A0AAE9WCV3</accession>
<evidence type="ECO:0000313" key="8">
    <source>
        <dbReference type="Proteomes" id="UP001212411"/>
    </source>
</evidence>
<reference evidence="7 8" key="1">
    <citation type="journal article" date="2023" name="G3 (Bethesda)">
        <title>A high-quality reference genome for the fission yeast Schizosaccharomyces osmophilus.</title>
        <authorList>
            <person name="Jia G.S."/>
            <person name="Zhang W.C."/>
            <person name="Liang Y."/>
            <person name="Liu X.H."/>
            <person name="Rhind N."/>
            <person name="Pidoux A."/>
            <person name="Brysch-Herzberg M."/>
            <person name="Du L.L."/>
        </authorList>
    </citation>
    <scope>NUCLEOTIDE SEQUENCE [LARGE SCALE GENOMIC DNA]</scope>
    <source>
        <strain evidence="7 8">CBS 15793</strain>
    </source>
</reference>
<dbReference type="EMBL" id="CP115611">
    <property type="protein sequence ID" value="WBW72837.1"/>
    <property type="molecule type" value="Genomic_DNA"/>
</dbReference>
<dbReference type="GO" id="GO:0005634">
    <property type="term" value="C:nucleus"/>
    <property type="evidence" value="ECO:0007669"/>
    <property type="project" value="UniProtKB-SubCell"/>
</dbReference>
<evidence type="ECO:0000256" key="4">
    <source>
        <dbReference type="ARBA" id="ARBA00022490"/>
    </source>
</evidence>
<dbReference type="Proteomes" id="UP001212411">
    <property type="component" value="Chromosome 1"/>
</dbReference>
<dbReference type="GeneID" id="80875910"/>
<evidence type="ECO:0000313" key="7">
    <source>
        <dbReference type="EMBL" id="WBW72837.1"/>
    </source>
</evidence>
<sequence length="124" mass="14205">MHSSKRTMTSKAHMEPEKSSLRPELPEDVQGSLMDVGMRIRKSVSTGYKSKQTTFPAYNQPLYNGVAENIALKNTAFSFEPNGVKRSYEDTIPNYNWANPPPDFEEPEWLKPFDVFMEGTNERL</sequence>
<evidence type="ECO:0000256" key="6">
    <source>
        <dbReference type="SAM" id="MobiDB-lite"/>
    </source>
</evidence>
<comment type="similarity">
    <text evidence="3">Belongs to the DIF1/spd1 family.</text>
</comment>
<organism evidence="7 8">
    <name type="scientific">Schizosaccharomyces osmophilus</name>
    <dbReference type="NCBI Taxonomy" id="2545709"/>
    <lineage>
        <taxon>Eukaryota</taxon>
        <taxon>Fungi</taxon>
        <taxon>Dikarya</taxon>
        <taxon>Ascomycota</taxon>
        <taxon>Taphrinomycotina</taxon>
        <taxon>Schizosaccharomycetes</taxon>
        <taxon>Schizosaccharomycetales</taxon>
        <taxon>Schizosaccharomycetaceae</taxon>
        <taxon>Schizosaccharomyces</taxon>
    </lineage>
</organism>
<dbReference type="RefSeq" id="XP_056037080.1">
    <property type="nucleotide sequence ID" value="XM_056181221.1"/>
</dbReference>
<dbReference type="GO" id="GO:0005737">
    <property type="term" value="C:cytoplasm"/>
    <property type="evidence" value="ECO:0007669"/>
    <property type="project" value="UniProtKB-SubCell"/>
</dbReference>
<dbReference type="PANTHER" id="PTHR28081">
    <property type="entry name" value="DAMAGE-REGULATED IMPORT FACILITATOR 1-RELATED"/>
    <property type="match status" value="1"/>
</dbReference>
<dbReference type="Pfam" id="PF08591">
    <property type="entry name" value="RNR_inhib"/>
    <property type="match status" value="1"/>
</dbReference>
<protein>
    <submittedName>
        <fullName evidence="7">Ribonucleotide reductase (RNR) inhibitor</fullName>
    </submittedName>
</protein>
<dbReference type="GO" id="GO:1990846">
    <property type="term" value="F:ribonucleoside-diphosphate reductase inhibitor activity"/>
    <property type="evidence" value="ECO:0007669"/>
    <property type="project" value="TreeGrafter"/>
</dbReference>
<comment type="subcellular location">
    <subcellularLocation>
        <location evidence="2">Cytoplasm</location>
    </subcellularLocation>
    <subcellularLocation>
        <location evidence="1">Nucleus</location>
    </subcellularLocation>
</comment>
<dbReference type="KEGG" id="som:SOMG_02429"/>
<feature type="compositionally biased region" description="Polar residues" evidence="6">
    <location>
        <begin position="1"/>
        <end position="10"/>
    </location>
</feature>
<dbReference type="PANTHER" id="PTHR28081:SF1">
    <property type="entry name" value="DAMAGE-REGULATED IMPORT FACILITATOR 1"/>
    <property type="match status" value="1"/>
</dbReference>
<dbReference type="GO" id="GO:0008104">
    <property type="term" value="P:intracellular protein localization"/>
    <property type="evidence" value="ECO:0007669"/>
    <property type="project" value="TreeGrafter"/>
</dbReference>
<evidence type="ECO:0000256" key="2">
    <source>
        <dbReference type="ARBA" id="ARBA00004496"/>
    </source>
</evidence>
<dbReference type="AlphaFoldDB" id="A0AAE9WCV3"/>
<keyword evidence="8" id="KW-1185">Reference proteome</keyword>
<feature type="region of interest" description="Disordered" evidence="6">
    <location>
        <begin position="1"/>
        <end position="29"/>
    </location>
</feature>
<evidence type="ECO:0000256" key="1">
    <source>
        <dbReference type="ARBA" id="ARBA00004123"/>
    </source>
</evidence>
<proteinExistence type="inferred from homology"/>
<dbReference type="InterPro" id="IPR013900">
    <property type="entry name" value="RNR_inhibitor"/>
</dbReference>
<name>A0AAE9WCV3_9SCHI</name>
<keyword evidence="5" id="KW-0539">Nucleus</keyword>
<keyword evidence="4" id="KW-0963">Cytoplasm</keyword>